<name>A0A8D8AJL9_CULPI</name>
<dbReference type="PANTHER" id="PTHR24219:SF4">
    <property type="entry name" value="LIM DOMAIN-CONTAINING PROTEIN JUB"/>
    <property type="match status" value="1"/>
</dbReference>
<keyword evidence="2 4" id="KW-0862">Zinc</keyword>
<dbReference type="GO" id="GO:0001666">
    <property type="term" value="P:response to hypoxia"/>
    <property type="evidence" value="ECO:0007669"/>
    <property type="project" value="TreeGrafter"/>
</dbReference>
<dbReference type="GO" id="GO:0005667">
    <property type="term" value="C:transcription regulator complex"/>
    <property type="evidence" value="ECO:0007669"/>
    <property type="project" value="TreeGrafter"/>
</dbReference>
<dbReference type="GO" id="GO:0005912">
    <property type="term" value="C:adherens junction"/>
    <property type="evidence" value="ECO:0007669"/>
    <property type="project" value="TreeGrafter"/>
</dbReference>
<dbReference type="GO" id="GO:0003714">
    <property type="term" value="F:transcription corepressor activity"/>
    <property type="evidence" value="ECO:0007669"/>
    <property type="project" value="TreeGrafter"/>
</dbReference>
<evidence type="ECO:0000313" key="6">
    <source>
        <dbReference type="EMBL" id="CAG6456588.1"/>
    </source>
</evidence>
<dbReference type="EMBL" id="HBUE01031230">
    <property type="protein sequence ID" value="CAG6456588.1"/>
    <property type="molecule type" value="Transcribed_RNA"/>
</dbReference>
<dbReference type="GO" id="GO:0046872">
    <property type="term" value="F:metal ion binding"/>
    <property type="evidence" value="ECO:0007669"/>
    <property type="project" value="UniProtKB-KW"/>
</dbReference>
<dbReference type="AlphaFoldDB" id="A0A8D8AJL9"/>
<sequence>MSRSHTNRTLSVLGLPADGGKVCNLWPPHHGDDPAGDGQVVPPGVLPVLRVQRVPGRRPVHGGRGQQDLLRQRLPQHVCAEMCEMTFSPGITPVEGTEETVRVVAMDKDFHVDCYICEECGMQLTDEPDKRCYPYEGRLMCRSCHIQKITLHEMQHGGVGGGRIVVEPVSATYQYMG</sequence>
<dbReference type="GO" id="GO:0007010">
    <property type="term" value="P:cytoskeleton organization"/>
    <property type="evidence" value="ECO:0007669"/>
    <property type="project" value="TreeGrafter"/>
</dbReference>
<dbReference type="SMART" id="SM00132">
    <property type="entry name" value="LIM"/>
    <property type="match status" value="1"/>
</dbReference>
<keyword evidence="3 4" id="KW-0440">LIM domain</keyword>
<protein>
    <submittedName>
        <fullName evidence="6">LIM domain-containing protein jub</fullName>
    </submittedName>
</protein>
<dbReference type="GO" id="GO:0035331">
    <property type="term" value="P:negative regulation of hippo signaling"/>
    <property type="evidence" value="ECO:0007669"/>
    <property type="project" value="TreeGrafter"/>
</dbReference>
<dbReference type="PANTHER" id="PTHR24219">
    <property type="entry name" value="LIM DOMAIN-CONTAINING PROTEIN JUB"/>
    <property type="match status" value="1"/>
</dbReference>
<keyword evidence="1 4" id="KW-0479">Metal-binding</keyword>
<evidence type="ECO:0000256" key="3">
    <source>
        <dbReference type="ARBA" id="ARBA00023038"/>
    </source>
</evidence>
<dbReference type="GO" id="GO:0000932">
    <property type="term" value="C:P-body"/>
    <property type="evidence" value="ECO:0007669"/>
    <property type="project" value="TreeGrafter"/>
</dbReference>
<evidence type="ECO:0000256" key="2">
    <source>
        <dbReference type="ARBA" id="ARBA00022833"/>
    </source>
</evidence>
<proteinExistence type="predicted"/>
<dbReference type="InterPro" id="IPR047172">
    <property type="entry name" value="Ajuba-like"/>
</dbReference>
<evidence type="ECO:0000256" key="1">
    <source>
        <dbReference type="ARBA" id="ARBA00022723"/>
    </source>
</evidence>
<dbReference type="InterPro" id="IPR001781">
    <property type="entry name" value="Znf_LIM"/>
</dbReference>
<organism evidence="6">
    <name type="scientific">Culex pipiens</name>
    <name type="common">House mosquito</name>
    <dbReference type="NCBI Taxonomy" id="7175"/>
    <lineage>
        <taxon>Eukaryota</taxon>
        <taxon>Metazoa</taxon>
        <taxon>Ecdysozoa</taxon>
        <taxon>Arthropoda</taxon>
        <taxon>Hexapoda</taxon>
        <taxon>Insecta</taxon>
        <taxon>Pterygota</taxon>
        <taxon>Neoptera</taxon>
        <taxon>Endopterygota</taxon>
        <taxon>Diptera</taxon>
        <taxon>Nematocera</taxon>
        <taxon>Culicoidea</taxon>
        <taxon>Culicidae</taxon>
        <taxon>Culicinae</taxon>
        <taxon>Culicini</taxon>
        <taxon>Culex</taxon>
        <taxon>Culex</taxon>
    </lineage>
</organism>
<dbReference type="Pfam" id="PF00412">
    <property type="entry name" value="LIM"/>
    <property type="match status" value="1"/>
</dbReference>
<dbReference type="Gene3D" id="2.10.110.10">
    <property type="entry name" value="Cysteine Rich Protein"/>
    <property type="match status" value="1"/>
</dbReference>
<dbReference type="EMBL" id="HBUE01031231">
    <property type="protein sequence ID" value="CAG6456589.1"/>
    <property type="molecule type" value="Transcribed_RNA"/>
</dbReference>
<reference evidence="6" key="1">
    <citation type="submission" date="2021-05" db="EMBL/GenBank/DDBJ databases">
        <authorList>
            <person name="Alioto T."/>
            <person name="Alioto T."/>
            <person name="Gomez Garrido J."/>
        </authorList>
    </citation>
    <scope>NUCLEOTIDE SEQUENCE</scope>
</reference>
<dbReference type="GO" id="GO:0005634">
    <property type="term" value="C:nucleus"/>
    <property type="evidence" value="ECO:0007669"/>
    <property type="project" value="TreeGrafter"/>
</dbReference>
<dbReference type="PROSITE" id="PS50023">
    <property type="entry name" value="LIM_DOMAIN_2"/>
    <property type="match status" value="1"/>
</dbReference>
<evidence type="ECO:0000256" key="4">
    <source>
        <dbReference type="PROSITE-ProRule" id="PRU00125"/>
    </source>
</evidence>
<accession>A0A8D8AJL9</accession>
<feature type="domain" description="LIM zinc-binding" evidence="5">
    <location>
        <begin position="78"/>
        <end position="151"/>
    </location>
</feature>
<dbReference type="FunFam" id="2.10.110.10:FF:000037">
    <property type="entry name" value="LIM domain-containing protein 1"/>
    <property type="match status" value="1"/>
</dbReference>
<evidence type="ECO:0000259" key="5">
    <source>
        <dbReference type="PROSITE" id="PS50023"/>
    </source>
</evidence>